<evidence type="ECO:0000256" key="5">
    <source>
        <dbReference type="ARBA" id="ARBA00034808"/>
    </source>
</evidence>
<dbReference type="PANTHER" id="PTHR13710">
    <property type="entry name" value="DNA HELICASE RECQ FAMILY MEMBER"/>
    <property type="match status" value="1"/>
</dbReference>
<dbReference type="GO" id="GO:0005737">
    <property type="term" value="C:cytoplasm"/>
    <property type="evidence" value="ECO:0007669"/>
    <property type="project" value="TreeGrafter"/>
</dbReference>
<name>A0A0L0V053_9BASI</name>
<dbReference type="InterPro" id="IPR027417">
    <property type="entry name" value="P-loop_NTPase"/>
</dbReference>
<dbReference type="GO" id="GO:0003677">
    <property type="term" value="F:DNA binding"/>
    <property type="evidence" value="ECO:0007669"/>
    <property type="project" value="UniProtKB-KW"/>
</dbReference>
<evidence type="ECO:0000313" key="8">
    <source>
        <dbReference type="Proteomes" id="UP000054564"/>
    </source>
</evidence>
<evidence type="ECO:0000256" key="2">
    <source>
        <dbReference type="ARBA" id="ARBA00023125"/>
    </source>
</evidence>
<feature type="region of interest" description="Disordered" evidence="6">
    <location>
        <begin position="173"/>
        <end position="200"/>
    </location>
</feature>
<dbReference type="GO" id="GO:0005694">
    <property type="term" value="C:chromosome"/>
    <property type="evidence" value="ECO:0007669"/>
    <property type="project" value="TreeGrafter"/>
</dbReference>
<organism evidence="7 8">
    <name type="scientific">Puccinia striiformis f. sp. tritici PST-78</name>
    <dbReference type="NCBI Taxonomy" id="1165861"/>
    <lineage>
        <taxon>Eukaryota</taxon>
        <taxon>Fungi</taxon>
        <taxon>Dikarya</taxon>
        <taxon>Basidiomycota</taxon>
        <taxon>Pucciniomycotina</taxon>
        <taxon>Pucciniomycetes</taxon>
        <taxon>Pucciniales</taxon>
        <taxon>Pucciniaceae</taxon>
        <taxon>Puccinia</taxon>
    </lineage>
</organism>
<dbReference type="EC" id="5.6.2.4" evidence="5"/>
<keyword evidence="3" id="KW-0413">Isomerase</keyword>
<dbReference type="GO" id="GO:0000724">
    <property type="term" value="P:double-strand break repair via homologous recombination"/>
    <property type="evidence" value="ECO:0007669"/>
    <property type="project" value="TreeGrafter"/>
</dbReference>
<dbReference type="Proteomes" id="UP000054564">
    <property type="component" value="Unassembled WGS sequence"/>
</dbReference>
<evidence type="ECO:0000256" key="4">
    <source>
        <dbReference type="ARBA" id="ARBA00034617"/>
    </source>
</evidence>
<protein>
    <recommendedName>
        <fullName evidence="5">DNA 3'-5' helicase</fullName>
        <ecNumber evidence="5">5.6.2.4</ecNumber>
    </recommendedName>
</protein>
<comment type="similarity">
    <text evidence="1">Belongs to the helicase family. RecQ subfamily.</text>
</comment>
<evidence type="ECO:0000256" key="1">
    <source>
        <dbReference type="ARBA" id="ARBA00005446"/>
    </source>
</evidence>
<gene>
    <name evidence="7" type="ORF">PSTG_14059</name>
</gene>
<accession>A0A0L0V053</accession>
<feature type="region of interest" description="Disordered" evidence="6">
    <location>
        <begin position="289"/>
        <end position="331"/>
    </location>
</feature>
<feature type="compositionally biased region" description="Basic and acidic residues" evidence="6">
    <location>
        <begin position="173"/>
        <end position="182"/>
    </location>
</feature>
<evidence type="ECO:0000313" key="7">
    <source>
        <dbReference type="EMBL" id="KNE92551.1"/>
    </source>
</evidence>
<dbReference type="PANTHER" id="PTHR13710:SF105">
    <property type="entry name" value="ATP-DEPENDENT DNA HELICASE Q1"/>
    <property type="match status" value="1"/>
</dbReference>
<proteinExistence type="inferred from homology"/>
<evidence type="ECO:0000256" key="6">
    <source>
        <dbReference type="SAM" id="MobiDB-lite"/>
    </source>
</evidence>
<sequence>MDKEDTIGEFEKEDFPMISCTMALGLGQNWKRVRRVITMGRGDPSCIGQMMGRCGRDGRPGLAILFMEKKRKFGLNSLEAIAKADKEDDDVRMDSLAMTPVCLRIAFSVDNLYGYIPMDRDDPNYLREEIREEAEGFSVCKCSNCAPEEAELLLECMKVTTVDNFDSILDHPKHLPDTDAARTSKKTTTRGGKANDSGPNPVLDQFAGSLVENFNAFFRSQYKEATSFLPSQIFSGLEAHTIANSVDSIKDWRDVEDLIGGEAMDGEAEMLYQCVVSFRGGGEFKDYKDRQEKHEQDIQNEIDRIRRIPEEKRLSKEKKQKNREKKAINSR</sequence>
<keyword evidence="8" id="KW-1185">Reference proteome</keyword>
<dbReference type="EMBL" id="AJIL01000161">
    <property type="protein sequence ID" value="KNE92551.1"/>
    <property type="molecule type" value="Genomic_DNA"/>
</dbReference>
<dbReference type="AlphaFoldDB" id="A0A0L0V053"/>
<comment type="caution">
    <text evidence="7">The sequence shown here is derived from an EMBL/GenBank/DDBJ whole genome shotgun (WGS) entry which is preliminary data.</text>
</comment>
<dbReference type="OrthoDB" id="2507066at2759"/>
<dbReference type="GO" id="GO:0043138">
    <property type="term" value="F:3'-5' DNA helicase activity"/>
    <property type="evidence" value="ECO:0007669"/>
    <property type="project" value="UniProtKB-EC"/>
</dbReference>
<dbReference type="SUPFAM" id="SSF52540">
    <property type="entry name" value="P-loop containing nucleoside triphosphate hydrolases"/>
    <property type="match status" value="1"/>
</dbReference>
<comment type="catalytic activity">
    <reaction evidence="4">
        <text>Couples ATP hydrolysis with the unwinding of duplex DNA by translocating in the 3'-5' direction.</text>
        <dbReference type="EC" id="5.6.2.4"/>
    </reaction>
</comment>
<keyword evidence="2" id="KW-0238">DNA-binding</keyword>
<evidence type="ECO:0000256" key="3">
    <source>
        <dbReference type="ARBA" id="ARBA00023235"/>
    </source>
</evidence>
<reference evidence="8" key="1">
    <citation type="submission" date="2014-03" db="EMBL/GenBank/DDBJ databases">
        <title>The Genome Sequence of Puccinia striiformis f. sp. tritici PST-78.</title>
        <authorList>
            <consortium name="The Broad Institute Genome Sequencing Platform"/>
            <person name="Cuomo C."/>
            <person name="Hulbert S."/>
            <person name="Chen X."/>
            <person name="Walker B."/>
            <person name="Young S.K."/>
            <person name="Zeng Q."/>
            <person name="Gargeya S."/>
            <person name="Fitzgerald M."/>
            <person name="Haas B."/>
            <person name="Abouelleil A."/>
            <person name="Alvarado L."/>
            <person name="Arachchi H.M."/>
            <person name="Berlin A.M."/>
            <person name="Chapman S.B."/>
            <person name="Goldberg J."/>
            <person name="Griggs A."/>
            <person name="Gujja S."/>
            <person name="Hansen M."/>
            <person name="Howarth C."/>
            <person name="Imamovic A."/>
            <person name="Larimer J."/>
            <person name="McCowan C."/>
            <person name="Montmayeur A."/>
            <person name="Murphy C."/>
            <person name="Neiman D."/>
            <person name="Pearson M."/>
            <person name="Priest M."/>
            <person name="Roberts A."/>
            <person name="Saif S."/>
            <person name="Shea T."/>
            <person name="Sisk P."/>
            <person name="Sykes S."/>
            <person name="Wortman J."/>
            <person name="Nusbaum C."/>
            <person name="Birren B."/>
        </authorList>
    </citation>
    <scope>NUCLEOTIDE SEQUENCE [LARGE SCALE GENOMIC DNA]</scope>
    <source>
        <strain evidence="8">race PST-78</strain>
    </source>
</reference>
<dbReference type="Gene3D" id="3.40.50.300">
    <property type="entry name" value="P-loop containing nucleotide triphosphate hydrolases"/>
    <property type="match status" value="1"/>
</dbReference>
<dbReference type="GO" id="GO:0009378">
    <property type="term" value="F:four-way junction helicase activity"/>
    <property type="evidence" value="ECO:0007669"/>
    <property type="project" value="TreeGrafter"/>
</dbReference>
<feature type="compositionally biased region" description="Basic residues" evidence="6">
    <location>
        <begin position="315"/>
        <end position="324"/>
    </location>
</feature>
<feature type="compositionally biased region" description="Basic and acidic residues" evidence="6">
    <location>
        <begin position="289"/>
        <end position="314"/>
    </location>
</feature>